<dbReference type="GO" id="GO:0003700">
    <property type="term" value="F:DNA-binding transcription factor activity"/>
    <property type="evidence" value="ECO:0007669"/>
    <property type="project" value="TreeGrafter"/>
</dbReference>
<evidence type="ECO:0000256" key="4">
    <source>
        <dbReference type="PROSITE-ProRule" id="PRU00335"/>
    </source>
</evidence>
<dbReference type="PRINTS" id="PR00455">
    <property type="entry name" value="HTHTETR"/>
</dbReference>
<evidence type="ECO:0000313" key="8">
    <source>
        <dbReference type="Proteomes" id="UP000179636"/>
    </source>
</evidence>
<feature type="region of interest" description="Disordered" evidence="5">
    <location>
        <begin position="1"/>
        <end position="24"/>
    </location>
</feature>
<evidence type="ECO:0000256" key="3">
    <source>
        <dbReference type="ARBA" id="ARBA00023163"/>
    </source>
</evidence>
<dbReference type="Gene3D" id="1.10.357.10">
    <property type="entry name" value="Tetracycline Repressor, domain 2"/>
    <property type="match status" value="1"/>
</dbReference>
<dbReference type="InterPro" id="IPR036271">
    <property type="entry name" value="Tet_transcr_reg_TetR-rel_C_sf"/>
</dbReference>
<dbReference type="OrthoDB" id="5179150at2"/>
<dbReference type="Pfam" id="PF00440">
    <property type="entry name" value="TetR_N"/>
    <property type="match status" value="1"/>
</dbReference>
<organism evidence="7 8">
    <name type="scientific">Mycobacterium syngnathidarum</name>
    <dbReference type="NCBI Taxonomy" id="1908205"/>
    <lineage>
        <taxon>Bacteria</taxon>
        <taxon>Bacillati</taxon>
        <taxon>Actinomycetota</taxon>
        <taxon>Actinomycetes</taxon>
        <taxon>Mycobacteriales</taxon>
        <taxon>Mycobacteriaceae</taxon>
        <taxon>Mycobacterium</taxon>
    </lineage>
</organism>
<evidence type="ECO:0000256" key="2">
    <source>
        <dbReference type="ARBA" id="ARBA00023125"/>
    </source>
</evidence>
<feature type="compositionally biased region" description="Basic residues" evidence="5">
    <location>
        <begin position="1"/>
        <end position="14"/>
    </location>
</feature>
<name>A0A1Q9WCR4_9MYCO</name>
<accession>A0A1S1KQQ6</accession>
<feature type="domain" description="HTH tetR-type" evidence="6">
    <location>
        <begin position="23"/>
        <end position="83"/>
    </location>
</feature>
<keyword evidence="1" id="KW-0805">Transcription regulation</keyword>
<evidence type="ECO:0000256" key="1">
    <source>
        <dbReference type="ARBA" id="ARBA00023015"/>
    </source>
</evidence>
<dbReference type="PANTHER" id="PTHR30055:SF234">
    <property type="entry name" value="HTH-TYPE TRANSCRIPTIONAL REGULATOR BETI"/>
    <property type="match status" value="1"/>
</dbReference>
<evidence type="ECO:0000259" key="6">
    <source>
        <dbReference type="PROSITE" id="PS50977"/>
    </source>
</evidence>
<comment type="caution">
    <text evidence="7">The sequence shown here is derived from an EMBL/GenBank/DDBJ whole genome shotgun (WGS) entry which is preliminary data.</text>
</comment>
<dbReference type="InterPro" id="IPR001647">
    <property type="entry name" value="HTH_TetR"/>
</dbReference>
<dbReference type="SUPFAM" id="SSF46689">
    <property type="entry name" value="Homeodomain-like"/>
    <property type="match status" value="1"/>
</dbReference>
<dbReference type="STRING" id="1908205.BKG60_11350"/>
<reference evidence="7 8" key="1">
    <citation type="submission" date="2016-10" db="EMBL/GenBank/DDBJ databases">
        <title>Evaluation of Human, Animal and Environmental Mycobacterium chelonae Isolates by Core Genome Phylogenomic Analysis, Targeted Gene Comparison, and Anti-microbial Susceptibility Patterns: A Tale of Mistaken Identities.</title>
        <authorList>
            <person name="Fogelson S.B."/>
            <person name="Camus A.C."/>
            <person name="Lorenz W."/>
            <person name="Vasireddy R."/>
            <person name="Vasireddy S."/>
            <person name="Smith T."/>
            <person name="Brown-Elliott B.A."/>
            <person name="Wallace R.J.Jr."/>
            <person name="Hasan N.A."/>
            <person name="Reischl U."/>
            <person name="Sanchez S."/>
        </authorList>
    </citation>
    <scope>NUCLEOTIDE SEQUENCE [LARGE SCALE GENOMIC DNA]</scope>
    <source>
        <strain evidence="7 8">24999</strain>
    </source>
</reference>
<accession>A0A1Q9WCR4</accession>
<dbReference type="InterPro" id="IPR050109">
    <property type="entry name" value="HTH-type_TetR-like_transc_reg"/>
</dbReference>
<keyword evidence="8" id="KW-1185">Reference proteome</keyword>
<dbReference type="Proteomes" id="UP000179636">
    <property type="component" value="Unassembled WGS sequence"/>
</dbReference>
<feature type="region of interest" description="Disordered" evidence="5">
    <location>
        <begin position="214"/>
        <end position="234"/>
    </location>
</feature>
<dbReference type="PROSITE" id="PS50977">
    <property type="entry name" value="HTH_TETR_2"/>
    <property type="match status" value="1"/>
</dbReference>
<keyword evidence="2 4" id="KW-0238">DNA-binding</keyword>
<keyword evidence="3" id="KW-0804">Transcription</keyword>
<dbReference type="PANTHER" id="PTHR30055">
    <property type="entry name" value="HTH-TYPE TRANSCRIPTIONAL REGULATOR RUTR"/>
    <property type="match status" value="1"/>
</dbReference>
<feature type="DNA-binding region" description="H-T-H motif" evidence="4">
    <location>
        <begin position="46"/>
        <end position="65"/>
    </location>
</feature>
<dbReference type="AlphaFoldDB" id="A0A1Q9WCR4"/>
<evidence type="ECO:0000313" key="7">
    <source>
        <dbReference type="EMBL" id="OHU07618.1"/>
    </source>
</evidence>
<gene>
    <name evidence="7" type="ORF">BKG61_03635</name>
</gene>
<dbReference type="SUPFAM" id="SSF48498">
    <property type="entry name" value="Tetracyclin repressor-like, C-terminal domain"/>
    <property type="match status" value="1"/>
</dbReference>
<feature type="compositionally biased region" description="Basic and acidic residues" evidence="5">
    <location>
        <begin position="214"/>
        <end position="226"/>
    </location>
</feature>
<dbReference type="EMBL" id="MLHV01000002">
    <property type="protein sequence ID" value="OHU07618.1"/>
    <property type="molecule type" value="Genomic_DNA"/>
</dbReference>
<dbReference type="GO" id="GO:0000976">
    <property type="term" value="F:transcription cis-regulatory region binding"/>
    <property type="evidence" value="ECO:0007669"/>
    <property type="project" value="TreeGrafter"/>
</dbReference>
<dbReference type="InterPro" id="IPR009057">
    <property type="entry name" value="Homeodomain-like_sf"/>
</dbReference>
<evidence type="ECO:0000256" key="5">
    <source>
        <dbReference type="SAM" id="MobiDB-lite"/>
    </source>
</evidence>
<protein>
    <recommendedName>
        <fullName evidence="6">HTH tetR-type domain-containing protein</fullName>
    </recommendedName>
</protein>
<sequence length="234" mass="25731">MTPRGRPRGGRRGPGRPVGADAEQTRERIVQAAYEVVNERGYAATTFQEIAKRTGLSRPTLNYYFASREDLYRALLQRAHEVVTSCIRIAKQHDTTLDRLRAYIDAVVAVWQRDGAVVGFLVNARLESYRHPDLPAATVAATRGFLGELITGAVDRGELPPHTDQASLVELLYAMLWGMGAYCGWQRRPVDVEVIAKQLQSVIGDGLLPVVDRDHRLGGRDTRGDTRGGVGGAP</sequence>
<proteinExistence type="predicted"/>